<proteinExistence type="predicted"/>
<name>A0A183U9Q3_TOXCA</name>
<keyword evidence="1" id="KW-1133">Transmembrane helix</keyword>
<organism evidence="3 4">
    <name type="scientific">Toxocara canis</name>
    <name type="common">Canine roundworm</name>
    <dbReference type="NCBI Taxonomy" id="6265"/>
    <lineage>
        <taxon>Eukaryota</taxon>
        <taxon>Metazoa</taxon>
        <taxon>Ecdysozoa</taxon>
        <taxon>Nematoda</taxon>
        <taxon>Chromadorea</taxon>
        <taxon>Rhabditida</taxon>
        <taxon>Spirurina</taxon>
        <taxon>Ascaridomorpha</taxon>
        <taxon>Ascaridoidea</taxon>
        <taxon>Toxocaridae</taxon>
        <taxon>Toxocara</taxon>
    </lineage>
</organism>
<evidence type="ECO:0000256" key="1">
    <source>
        <dbReference type="SAM" id="Phobius"/>
    </source>
</evidence>
<evidence type="ECO:0000313" key="3">
    <source>
        <dbReference type="Proteomes" id="UP000050794"/>
    </source>
</evidence>
<keyword evidence="3" id="KW-1185">Reference proteome</keyword>
<accession>A0A183U9Q3</accession>
<dbReference type="Pfam" id="PF10317">
    <property type="entry name" value="7TM_GPCR_Srd"/>
    <property type="match status" value="1"/>
</dbReference>
<feature type="transmembrane region" description="Helical" evidence="1">
    <location>
        <begin position="61"/>
        <end position="85"/>
    </location>
</feature>
<evidence type="ECO:0000313" key="2">
    <source>
        <dbReference type="EMBL" id="VDM34592.1"/>
    </source>
</evidence>
<feature type="transmembrane region" description="Helical" evidence="1">
    <location>
        <begin position="6"/>
        <end position="26"/>
    </location>
</feature>
<sequence>GEWRSTASASAIDISLYFISIGLNFLLQNKKKELCDELYLVSTHLFTAANIHWHILTAYNILLPLLFTIVPMAFLFACIFAKLAVNEAASMIMILFNWQPCAHPFLSLYFITPFRKRILEAIKCCNLKLIHKSVPKAKYLIRKGPAFVCPSNVVHGNA</sequence>
<keyword evidence="1" id="KW-0812">Transmembrane</keyword>
<dbReference type="InterPro" id="IPR019421">
    <property type="entry name" value="7TM_GPCR_serpentine_rcpt_Srd"/>
</dbReference>
<protein>
    <submittedName>
        <fullName evidence="4">G_PROTEIN_RECEP_F1_2 domain-containing protein</fullName>
    </submittedName>
</protein>
<reference evidence="4" key="1">
    <citation type="submission" date="2016-06" db="UniProtKB">
        <authorList>
            <consortium name="WormBaseParasite"/>
        </authorList>
    </citation>
    <scope>IDENTIFICATION</scope>
</reference>
<dbReference type="AlphaFoldDB" id="A0A183U9Q3"/>
<gene>
    <name evidence="2" type="ORF">TCNE_LOCUS5223</name>
</gene>
<dbReference type="EMBL" id="UYWY01012030">
    <property type="protein sequence ID" value="VDM34592.1"/>
    <property type="molecule type" value="Genomic_DNA"/>
</dbReference>
<dbReference type="Proteomes" id="UP000050794">
    <property type="component" value="Unassembled WGS sequence"/>
</dbReference>
<dbReference type="WBParaSite" id="TCNE_0000522301-mRNA-1">
    <property type="protein sequence ID" value="TCNE_0000522301-mRNA-1"/>
    <property type="gene ID" value="TCNE_0000522301"/>
</dbReference>
<reference evidence="2 3" key="2">
    <citation type="submission" date="2018-11" db="EMBL/GenBank/DDBJ databases">
        <authorList>
            <consortium name="Pathogen Informatics"/>
        </authorList>
    </citation>
    <scope>NUCLEOTIDE SEQUENCE [LARGE SCALE GENOMIC DNA]</scope>
</reference>
<evidence type="ECO:0000313" key="4">
    <source>
        <dbReference type="WBParaSite" id="TCNE_0000522301-mRNA-1"/>
    </source>
</evidence>
<keyword evidence="1" id="KW-0472">Membrane</keyword>